<protein>
    <submittedName>
        <fullName evidence="1">Calmodulin-regulated spectrin-associated protein 2, variant 2</fullName>
    </submittedName>
</protein>
<reference evidence="1" key="3">
    <citation type="submission" date="2021-06" db="EMBL/GenBank/DDBJ databases">
        <title>Chromosome-level genome assembly for S. haematobium.</title>
        <authorList>
            <person name="Stroehlein A.J."/>
        </authorList>
    </citation>
    <scope>NUCLEOTIDE SEQUENCE</scope>
</reference>
<keyword evidence="2" id="KW-1185">Reference proteome</keyword>
<comment type="caution">
    <text evidence="1">The sequence shown here is derived from an EMBL/GenBank/DDBJ whole genome shotgun (WGS) entry which is preliminary data.</text>
</comment>
<dbReference type="RefSeq" id="XP_051075295.1">
    <property type="nucleotide sequence ID" value="XM_051209830.1"/>
</dbReference>
<gene>
    <name evidence="1" type="primary">CAMSAP2_1</name>
    <name evidence="1" type="ORF">MS3_00002257</name>
</gene>
<name>A0A922S7T4_SCHHA</name>
<evidence type="ECO:0000313" key="1">
    <source>
        <dbReference type="EMBL" id="KAH9596643.1"/>
    </source>
</evidence>
<sequence>MESQSLELLTKFIGLPTSLACALSYYIPESLKALSTDGKLNQVYLDHYLSLLNLLETNTLNIDTINSNFQHDLFKDDIENVQYIHNLIQQLFKTNKLLDEFNALFTSITQLLNLYLKKSSNERIGFEKYDDLCLVINIYQLIYNISTNTIVTNSSHCYHSNSTIISSSTGVNVAITTSGLTLTTNPIQSDIVQSNYNSKIQNVVDNCH</sequence>
<proteinExistence type="predicted"/>
<evidence type="ECO:0000313" key="2">
    <source>
        <dbReference type="Proteomes" id="UP000471633"/>
    </source>
</evidence>
<dbReference type="EMBL" id="AMPZ03000001">
    <property type="protein sequence ID" value="KAH9596643.1"/>
    <property type="molecule type" value="Genomic_DNA"/>
</dbReference>
<accession>A0A922S7T4</accession>
<dbReference type="AlphaFoldDB" id="A0A922S7T4"/>
<reference evidence="1" key="1">
    <citation type="journal article" date="2012" name="Nat. Genet.">
        <title>Whole-genome sequence of Schistosoma haematobium.</title>
        <authorList>
            <person name="Young N.D."/>
            <person name="Jex A.R."/>
            <person name="Li B."/>
            <person name="Liu S."/>
            <person name="Yang L."/>
            <person name="Xiong Z."/>
            <person name="Li Y."/>
            <person name="Cantacessi C."/>
            <person name="Hall R.S."/>
            <person name="Xu X."/>
            <person name="Chen F."/>
            <person name="Wu X."/>
            <person name="Zerlotini A."/>
            <person name="Oliveira G."/>
            <person name="Hofmann A."/>
            <person name="Zhang G."/>
            <person name="Fang X."/>
            <person name="Kang Y."/>
            <person name="Campbell B.E."/>
            <person name="Loukas A."/>
            <person name="Ranganathan S."/>
            <person name="Rollinson D."/>
            <person name="Rinaldi G."/>
            <person name="Brindley P.J."/>
            <person name="Yang H."/>
            <person name="Wang J."/>
            <person name="Wang J."/>
            <person name="Gasser R.B."/>
        </authorList>
    </citation>
    <scope>NUCLEOTIDE SEQUENCE</scope>
</reference>
<dbReference type="CTD" id="24592246"/>
<dbReference type="Proteomes" id="UP000471633">
    <property type="component" value="Unassembled WGS sequence"/>
</dbReference>
<dbReference type="GeneID" id="24592246"/>
<organism evidence="1 2">
    <name type="scientific">Schistosoma haematobium</name>
    <name type="common">Blood fluke</name>
    <dbReference type="NCBI Taxonomy" id="6185"/>
    <lineage>
        <taxon>Eukaryota</taxon>
        <taxon>Metazoa</taxon>
        <taxon>Spiralia</taxon>
        <taxon>Lophotrochozoa</taxon>
        <taxon>Platyhelminthes</taxon>
        <taxon>Trematoda</taxon>
        <taxon>Digenea</taxon>
        <taxon>Strigeidida</taxon>
        <taxon>Schistosomatoidea</taxon>
        <taxon>Schistosomatidae</taxon>
        <taxon>Schistosoma</taxon>
    </lineage>
</organism>
<reference evidence="1" key="2">
    <citation type="journal article" date="2019" name="Gigascience">
        <title>High-quality Schistosoma haematobium genome achieved by single-molecule and long-range sequencing.</title>
        <authorList>
            <person name="Stroehlein A.J."/>
            <person name="Korhonen P.K."/>
            <person name="Chong T.M."/>
            <person name="Lim Y.L."/>
            <person name="Chan K.G."/>
            <person name="Webster B."/>
            <person name="Rollinson D."/>
            <person name="Brindley P.J."/>
            <person name="Gasser R.B."/>
            <person name="Young N.D."/>
        </authorList>
    </citation>
    <scope>NUCLEOTIDE SEQUENCE</scope>
</reference>
<reference evidence="1" key="4">
    <citation type="journal article" date="2022" name="PLoS Pathog.">
        <title>Chromosome-level genome of Schistosoma haematobium underpins genome-wide explorations of molecular variation.</title>
        <authorList>
            <person name="Stroehlein A.J."/>
            <person name="Korhonen P.K."/>
            <person name="Lee V.V."/>
            <person name="Ralph S.A."/>
            <person name="Mentink-Kane M."/>
            <person name="You H."/>
            <person name="McManus D.P."/>
            <person name="Tchuente L.T."/>
            <person name="Stothard J.R."/>
            <person name="Kaur P."/>
            <person name="Dudchenko O."/>
            <person name="Aiden E.L."/>
            <person name="Yang B."/>
            <person name="Yang H."/>
            <person name="Emery A.M."/>
            <person name="Webster B.L."/>
            <person name="Brindley P.J."/>
            <person name="Rollinson D."/>
            <person name="Chang B.C.H."/>
            <person name="Gasser R.B."/>
            <person name="Young N.D."/>
        </authorList>
    </citation>
    <scope>NUCLEOTIDE SEQUENCE</scope>
</reference>